<dbReference type="Pfam" id="PF00023">
    <property type="entry name" value="Ank"/>
    <property type="match status" value="1"/>
</dbReference>
<dbReference type="EMBL" id="JBANMG010000001">
    <property type="protein sequence ID" value="KAK6957622.1"/>
    <property type="molecule type" value="Genomic_DNA"/>
</dbReference>
<sequence length="727" mass="81009">MASLDKLPTEILQAIAGYLTNNTKSGKVILSQADLASLAHVNSRLYSVFDPILWKASIECPLPIERYNWESPVHWAVFRRRIDILEKAFKYHLDLGTARTGSPLHCAARWGHDDVVSWLLDHGVPVNPAVSQEHHGTRYIVPFIHSPLYAAIQARKDATALLLLSRGAHIWFRAETAPENEFRQAAIHAAAYHGLVGTVKYLVMKMGIDVDEFDRELETPLNYAMRRPDNANVIETLLELGAATKTDQSPQLPLTTAIVWGNFTNAMTLLDAGTEVNISRNGPGIISPLVACALYIQGNIRVSNNEAMLSEQKRLFRKIISCRADIDAPCNGLDTPLGIAVRRGSATSVYELVRGGADVEKCSGDDQLRPIDLIWDLENPTEIAIKGAMLVAAGARLDVLTTGESRTSLENAILYLDTQDSAVPLNALLCAADQRSFHDRYLDKLFQTCLVRRLHGPAKILMNYGASSRGAKEAAYNWADEIVRGRIPDHSHHELLFCLSFQFSDDQIESLFESALHSKDEERCHLLLDRGVLSLSKEPKQWLHIAAGFGSYSLTRRLCRSGMDINALNDDFETPMMTALRASYSTIADLLFDLGADPFHPRPDARCRQSNSFPTEIISPFEYAVRYFEHEYAEKWWLDSQPESLPTEDLPIPRVLFQGDFCADFIGKLRSSSRTSPEDTMASLSLSPANTNNAELVRFHMKVLGVKRRIARGVGGDIMDHDWGMGT</sequence>
<evidence type="ECO:0000256" key="2">
    <source>
        <dbReference type="ARBA" id="ARBA00023043"/>
    </source>
</evidence>
<evidence type="ECO:0000256" key="3">
    <source>
        <dbReference type="PROSITE-ProRule" id="PRU00023"/>
    </source>
</evidence>
<dbReference type="SUPFAM" id="SSF48403">
    <property type="entry name" value="Ankyrin repeat"/>
    <property type="match status" value="2"/>
</dbReference>
<dbReference type="InterPro" id="IPR036770">
    <property type="entry name" value="Ankyrin_rpt-contain_sf"/>
</dbReference>
<dbReference type="GO" id="GO:0005737">
    <property type="term" value="C:cytoplasm"/>
    <property type="evidence" value="ECO:0007669"/>
    <property type="project" value="TreeGrafter"/>
</dbReference>
<dbReference type="PANTHER" id="PTHR24198">
    <property type="entry name" value="ANKYRIN REPEAT AND PROTEIN KINASE DOMAIN-CONTAINING PROTEIN"/>
    <property type="match status" value="1"/>
</dbReference>
<name>A0AAX6MZL5_9PEZI</name>
<dbReference type="AlphaFoldDB" id="A0AAX6MZL5"/>
<feature type="repeat" description="ANK" evidence="3">
    <location>
        <begin position="99"/>
        <end position="131"/>
    </location>
</feature>
<dbReference type="PANTHER" id="PTHR24198:SF194">
    <property type="entry name" value="INVERSIN-A"/>
    <property type="match status" value="1"/>
</dbReference>
<evidence type="ECO:0000313" key="6">
    <source>
        <dbReference type="Proteomes" id="UP001369815"/>
    </source>
</evidence>
<protein>
    <recommendedName>
        <fullName evidence="4">F-box domain-containing protein</fullName>
    </recommendedName>
</protein>
<comment type="caution">
    <text evidence="5">The sequence shown here is derived from an EMBL/GenBank/DDBJ whole genome shotgun (WGS) entry which is preliminary data.</text>
</comment>
<dbReference type="Pfam" id="PF12937">
    <property type="entry name" value="F-box-like"/>
    <property type="match status" value="1"/>
</dbReference>
<evidence type="ECO:0000313" key="5">
    <source>
        <dbReference type="EMBL" id="KAK6957622.1"/>
    </source>
</evidence>
<dbReference type="SMART" id="SM00248">
    <property type="entry name" value="ANK"/>
    <property type="match status" value="10"/>
</dbReference>
<dbReference type="Pfam" id="PF12796">
    <property type="entry name" value="Ank_2"/>
    <property type="match status" value="2"/>
</dbReference>
<keyword evidence="6" id="KW-1185">Reference proteome</keyword>
<reference evidence="5 6" key="1">
    <citation type="journal article" date="2024" name="Front Chem Biol">
        <title>Unveiling the potential of Daldinia eschscholtzii MFLUCC 19-0629 through bioactivity and bioinformatics studies for enhanced sustainable agriculture production.</title>
        <authorList>
            <person name="Brooks S."/>
            <person name="Weaver J.A."/>
            <person name="Klomchit A."/>
            <person name="Alharthi S.A."/>
            <person name="Onlamun T."/>
            <person name="Nurani R."/>
            <person name="Vong T.K."/>
            <person name="Alberti F."/>
            <person name="Greco C."/>
        </authorList>
    </citation>
    <scope>NUCLEOTIDE SEQUENCE [LARGE SCALE GENOMIC DNA]</scope>
    <source>
        <strain evidence="5">MFLUCC 19-0629</strain>
    </source>
</reference>
<dbReference type="Gene3D" id="1.25.40.20">
    <property type="entry name" value="Ankyrin repeat-containing domain"/>
    <property type="match status" value="3"/>
</dbReference>
<evidence type="ECO:0000259" key="4">
    <source>
        <dbReference type="Pfam" id="PF12937"/>
    </source>
</evidence>
<organism evidence="5 6">
    <name type="scientific">Daldinia eschscholtzii</name>
    <dbReference type="NCBI Taxonomy" id="292717"/>
    <lineage>
        <taxon>Eukaryota</taxon>
        <taxon>Fungi</taxon>
        <taxon>Dikarya</taxon>
        <taxon>Ascomycota</taxon>
        <taxon>Pezizomycotina</taxon>
        <taxon>Sordariomycetes</taxon>
        <taxon>Xylariomycetidae</taxon>
        <taxon>Xylariales</taxon>
        <taxon>Hypoxylaceae</taxon>
        <taxon>Daldinia</taxon>
    </lineage>
</organism>
<keyword evidence="1" id="KW-0677">Repeat</keyword>
<keyword evidence="2 3" id="KW-0040">ANK repeat</keyword>
<proteinExistence type="predicted"/>
<dbReference type="PROSITE" id="PS50297">
    <property type="entry name" value="ANK_REP_REGION"/>
    <property type="match status" value="1"/>
</dbReference>
<dbReference type="Proteomes" id="UP001369815">
    <property type="component" value="Unassembled WGS sequence"/>
</dbReference>
<dbReference type="InterPro" id="IPR001810">
    <property type="entry name" value="F-box_dom"/>
</dbReference>
<accession>A0AAX6MZL5</accession>
<dbReference type="InterPro" id="IPR002110">
    <property type="entry name" value="Ankyrin_rpt"/>
</dbReference>
<evidence type="ECO:0000256" key="1">
    <source>
        <dbReference type="ARBA" id="ARBA00022737"/>
    </source>
</evidence>
<dbReference type="PROSITE" id="PS50088">
    <property type="entry name" value="ANK_REPEAT"/>
    <property type="match status" value="1"/>
</dbReference>
<gene>
    <name evidence="5" type="ORF">Daesc_000409</name>
</gene>
<feature type="domain" description="F-box" evidence="4">
    <location>
        <begin position="4"/>
        <end position="55"/>
    </location>
</feature>